<reference evidence="1" key="1">
    <citation type="submission" date="2014-07" db="EMBL/GenBank/DDBJ databases">
        <authorList>
            <person name="Urmite Genomes Urmite Genomes"/>
        </authorList>
    </citation>
    <scope>NUCLEOTIDE SEQUENCE</scope>
    <source>
        <strain evidence="1">13S34_air</strain>
    </source>
</reference>
<protein>
    <submittedName>
        <fullName evidence="1">Uncharacterized protein</fullName>
    </submittedName>
</protein>
<dbReference type="AlphaFoldDB" id="A0A078MJZ1"/>
<gene>
    <name evidence="1" type="ORF">BN1050_02623</name>
</gene>
<dbReference type="HOGENOM" id="CLU_2683463_0_0_9"/>
<name>A0A078MJZ1_9BACL</name>
<proteinExistence type="predicted"/>
<evidence type="ECO:0000313" key="1">
    <source>
        <dbReference type="EMBL" id="CEA05732.1"/>
    </source>
</evidence>
<dbReference type="EMBL" id="LN483079">
    <property type="protein sequence ID" value="CEA05732.1"/>
    <property type="molecule type" value="Genomic_DNA"/>
</dbReference>
<sequence length="74" mass="8432">MEIVALCLLGGALLGALIPGKENIHAPYKVEGEPTVKELDYLFSHYVKNNVKRKNGMNFDEYVEVHRKTEGEKW</sequence>
<dbReference type="PATRIC" id="fig|1461583.4.peg.2516"/>
<accession>A0A078MJZ1</accession>
<organism evidence="1">
    <name type="scientific">Metalysinibacillus saudimassiliensis</name>
    <dbReference type="NCBI Taxonomy" id="1461583"/>
    <lineage>
        <taxon>Bacteria</taxon>
        <taxon>Bacillati</taxon>
        <taxon>Bacillota</taxon>
        <taxon>Bacilli</taxon>
        <taxon>Bacillales</taxon>
        <taxon>Caryophanaceae</taxon>
        <taxon>Metalysinibacillus</taxon>
    </lineage>
</organism>